<reference evidence="2" key="1">
    <citation type="journal article" date="2012" name="PLoS ONE">
        <title>Gene sets for utilization of primary and secondary nutrition supplies in the distal gut of endangered iberian lynx.</title>
        <authorList>
            <person name="Alcaide M."/>
            <person name="Messina E."/>
            <person name="Richter M."/>
            <person name="Bargiela R."/>
            <person name="Peplies J."/>
            <person name="Huws S.A."/>
            <person name="Newbold C.J."/>
            <person name="Golyshin P.N."/>
            <person name="Simon M.A."/>
            <person name="Lopez G."/>
            <person name="Yakimov M.M."/>
            <person name="Ferrer M."/>
        </authorList>
    </citation>
    <scope>NUCLEOTIDE SEQUENCE</scope>
</reference>
<sequence length="219" mass="23778">MLLSDISVAPVMVAAAIEALTFQILVVCYNQVSNIQRNLRAFFYQVFLQLNSSLQTFVLILHGCDFINHFVSLSVCEVMIVGTGTGVEQVTIYEVNLGVFVPSPQEQLLFAIFAVGFQSSGFHRFQVNLNADLSQVSLNNSCNLLVRSTSCVGKSSGDAAIRIAGFSHQFFSAFQVIIITLHVVVEAPQTTVQNGFLQGAFAVESSIKNDFLSIAQATA</sequence>
<evidence type="ECO:0000256" key="1">
    <source>
        <dbReference type="SAM" id="Phobius"/>
    </source>
</evidence>
<evidence type="ECO:0000313" key="2">
    <source>
        <dbReference type="EMBL" id="EJX01934.1"/>
    </source>
</evidence>
<keyword evidence="1" id="KW-0472">Membrane</keyword>
<name>J9G4Y6_9ZZZZ</name>
<keyword evidence="1" id="KW-1133">Transmembrane helix</keyword>
<dbReference type="AlphaFoldDB" id="J9G4Y6"/>
<comment type="caution">
    <text evidence="2">The sequence shown here is derived from an EMBL/GenBank/DDBJ whole genome shotgun (WGS) entry which is preliminary data.</text>
</comment>
<gene>
    <name evidence="2" type="ORF">EVA_09958</name>
</gene>
<feature type="transmembrane region" description="Helical" evidence="1">
    <location>
        <begin position="41"/>
        <end position="61"/>
    </location>
</feature>
<feature type="transmembrane region" description="Helical" evidence="1">
    <location>
        <begin position="6"/>
        <end position="29"/>
    </location>
</feature>
<accession>J9G4Y6</accession>
<protein>
    <submittedName>
        <fullName evidence="2">Membrane protein</fullName>
    </submittedName>
</protein>
<organism evidence="2">
    <name type="scientific">gut metagenome</name>
    <dbReference type="NCBI Taxonomy" id="749906"/>
    <lineage>
        <taxon>unclassified sequences</taxon>
        <taxon>metagenomes</taxon>
        <taxon>organismal metagenomes</taxon>
    </lineage>
</organism>
<keyword evidence="1" id="KW-0812">Transmembrane</keyword>
<proteinExistence type="predicted"/>
<dbReference type="EMBL" id="AMCI01002761">
    <property type="protein sequence ID" value="EJX01934.1"/>
    <property type="molecule type" value="Genomic_DNA"/>
</dbReference>